<accession>A0A820SW06</accession>
<protein>
    <submittedName>
        <fullName evidence="1">Uncharacterized protein</fullName>
    </submittedName>
</protein>
<proteinExistence type="predicted"/>
<dbReference type="Proteomes" id="UP000663881">
    <property type="component" value="Unassembled WGS sequence"/>
</dbReference>
<dbReference type="EMBL" id="CAJOAY010036960">
    <property type="protein sequence ID" value="CAF4460797.1"/>
    <property type="molecule type" value="Genomic_DNA"/>
</dbReference>
<sequence length="15" mass="1738">MEINDQNLEALATYL</sequence>
<comment type="caution">
    <text evidence="1">The sequence shown here is derived from an EMBL/GenBank/DDBJ whole genome shotgun (WGS) entry which is preliminary data.</text>
</comment>
<feature type="non-terminal residue" evidence="1">
    <location>
        <position position="15"/>
    </location>
</feature>
<organism evidence="1 2">
    <name type="scientific">Adineta steineri</name>
    <dbReference type="NCBI Taxonomy" id="433720"/>
    <lineage>
        <taxon>Eukaryota</taxon>
        <taxon>Metazoa</taxon>
        <taxon>Spiralia</taxon>
        <taxon>Gnathifera</taxon>
        <taxon>Rotifera</taxon>
        <taxon>Eurotatoria</taxon>
        <taxon>Bdelloidea</taxon>
        <taxon>Adinetida</taxon>
        <taxon>Adinetidae</taxon>
        <taxon>Adineta</taxon>
    </lineage>
</organism>
<reference evidence="1" key="1">
    <citation type="submission" date="2021-02" db="EMBL/GenBank/DDBJ databases">
        <authorList>
            <person name="Nowell W R."/>
        </authorList>
    </citation>
    <scope>NUCLEOTIDE SEQUENCE</scope>
</reference>
<evidence type="ECO:0000313" key="2">
    <source>
        <dbReference type="Proteomes" id="UP000663881"/>
    </source>
</evidence>
<evidence type="ECO:0000313" key="1">
    <source>
        <dbReference type="EMBL" id="CAF4460797.1"/>
    </source>
</evidence>
<gene>
    <name evidence="1" type="ORF">OKA104_LOCUS54681</name>
</gene>
<name>A0A820SW06_9BILA</name>